<accession>A0A699K7J8</accession>
<evidence type="ECO:0000259" key="3">
    <source>
        <dbReference type="Pfam" id="PF22936"/>
    </source>
</evidence>
<protein>
    <submittedName>
        <fullName evidence="4">Integrase, catalytic region, zinc finger, CCHC-type, peptidase aspartic, catalytic</fullName>
    </submittedName>
</protein>
<proteinExistence type="predicted"/>
<evidence type="ECO:0000313" key="4">
    <source>
        <dbReference type="EMBL" id="GFA79042.1"/>
    </source>
</evidence>
<keyword evidence="1" id="KW-0175">Coiled coil</keyword>
<dbReference type="EMBL" id="BKCJ010488404">
    <property type="protein sequence ID" value="GFA79042.1"/>
    <property type="molecule type" value="Genomic_DNA"/>
</dbReference>
<feature type="region of interest" description="Disordered" evidence="2">
    <location>
        <begin position="275"/>
        <end position="328"/>
    </location>
</feature>
<dbReference type="AlphaFoldDB" id="A0A699K7J8"/>
<evidence type="ECO:0000256" key="2">
    <source>
        <dbReference type="SAM" id="MobiDB-lite"/>
    </source>
</evidence>
<feature type="domain" description="Retrovirus-related Pol polyprotein from transposon TNT 1-94-like beta-barrel" evidence="3">
    <location>
        <begin position="350"/>
        <end position="423"/>
    </location>
</feature>
<name>A0A699K7J8_TANCI</name>
<dbReference type="InterPro" id="IPR054722">
    <property type="entry name" value="PolX-like_BBD"/>
</dbReference>
<sequence>HIHTSETTDPEKIFWSHDIIKLKFEALKEQTTVSRPIKALTVEMHAANTIVEARCLELEAELANLRNKSHHDNQEELIHRFSNLEVNHLNLQLKYKNLKDNFKNNPPTPDKDTPNFNSVFVIDKMQASLQGKHNVIRQLKKKLSQLAENDKIKQYYKELYDSIKITRAKHIEQVEPNVLARGKYAINVKPIVPRLRNNMDAHLDYLRHLKESVETIRDIELLEYAIGTCPQDSQQRDKQLAHVPLIRKKQVTFAKPYDKLNNNTSKPVATVNTQKTNVPMPHSTGVNRCLKASGSQPRSSTRKNRISPAKGVNKLPGEDHPRTNKSHFRTSNRVDYSSRLKRTVVQIVLWYLDSGCSKQMTGDRSRLMNFLKNFIGIVRFGNEHFGAIMGYRDYVIGNSVISRVYYMEGLGHNLFSIGQFCNSNLEVAFRKHSCYVQDTDGVELIKGSRGCNLYTISVEDMMKSSLICLLSKSSKNNHGYGIDV</sequence>
<evidence type="ECO:0000256" key="1">
    <source>
        <dbReference type="SAM" id="Coils"/>
    </source>
</evidence>
<comment type="caution">
    <text evidence="4">The sequence shown here is derived from an EMBL/GenBank/DDBJ whole genome shotgun (WGS) entry which is preliminary data.</text>
</comment>
<feature type="coiled-coil region" evidence="1">
    <location>
        <begin position="48"/>
        <end position="101"/>
    </location>
</feature>
<gene>
    <name evidence="4" type="ORF">Tci_651014</name>
</gene>
<organism evidence="4">
    <name type="scientific">Tanacetum cinerariifolium</name>
    <name type="common">Dalmatian daisy</name>
    <name type="synonym">Chrysanthemum cinerariifolium</name>
    <dbReference type="NCBI Taxonomy" id="118510"/>
    <lineage>
        <taxon>Eukaryota</taxon>
        <taxon>Viridiplantae</taxon>
        <taxon>Streptophyta</taxon>
        <taxon>Embryophyta</taxon>
        <taxon>Tracheophyta</taxon>
        <taxon>Spermatophyta</taxon>
        <taxon>Magnoliopsida</taxon>
        <taxon>eudicotyledons</taxon>
        <taxon>Gunneridae</taxon>
        <taxon>Pentapetalae</taxon>
        <taxon>asterids</taxon>
        <taxon>campanulids</taxon>
        <taxon>Asterales</taxon>
        <taxon>Asteraceae</taxon>
        <taxon>Asteroideae</taxon>
        <taxon>Anthemideae</taxon>
        <taxon>Anthemidinae</taxon>
        <taxon>Tanacetum</taxon>
    </lineage>
</organism>
<feature type="non-terminal residue" evidence="4">
    <location>
        <position position="1"/>
    </location>
</feature>
<dbReference type="Pfam" id="PF22936">
    <property type="entry name" value="Pol_BBD"/>
    <property type="match status" value="1"/>
</dbReference>
<reference evidence="4" key="1">
    <citation type="journal article" date="2019" name="Sci. Rep.">
        <title>Draft genome of Tanacetum cinerariifolium, the natural source of mosquito coil.</title>
        <authorList>
            <person name="Yamashiro T."/>
            <person name="Shiraishi A."/>
            <person name="Satake H."/>
            <person name="Nakayama K."/>
        </authorList>
    </citation>
    <scope>NUCLEOTIDE SEQUENCE</scope>
</reference>